<dbReference type="Gene3D" id="3.40.50.2300">
    <property type="match status" value="1"/>
</dbReference>
<dbReference type="SUPFAM" id="SSF53822">
    <property type="entry name" value="Periplasmic binding protein-like I"/>
    <property type="match status" value="1"/>
</dbReference>
<name>A0A4Y8AX35_9FLAO</name>
<evidence type="ECO:0000313" key="3">
    <source>
        <dbReference type="Proteomes" id="UP000298517"/>
    </source>
</evidence>
<organism evidence="2 3">
    <name type="scientific">Gramella jeungdoensis</name>
    <dbReference type="NCBI Taxonomy" id="708091"/>
    <lineage>
        <taxon>Bacteria</taxon>
        <taxon>Pseudomonadati</taxon>
        <taxon>Bacteroidota</taxon>
        <taxon>Flavobacteriia</taxon>
        <taxon>Flavobacteriales</taxon>
        <taxon>Flavobacteriaceae</taxon>
        <taxon>Christiangramia</taxon>
    </lineage>
</organism>
<comment type="caution">
    <text evidence="2">The sequence shown here is derived from an EMBL/GenBank/DDBJ whole genome shotgun (WGS) entry which is preliminary data.</text>
</comment>
<dbReference type="Proteomes" id="UP000298517">
    <property type="component" value="Unassembled WGS sequence"/>
</dbReference>
<feature type="domain" description="Periplasmic binding protein" evidence="1">
    <location>
        <begin position="5"/>
        <end position="155"/>
    </location>
</feature>
<dbReference type="Pfam" id="PF13407">
    <property type="entry name" value="Peripla_BP_4"/>
    <property type="match status" value="1"/>
</dbReference>
<evidence type="ECO:0000313" key="2">
    <source>
        <dbReference type="EMBL" id="TEW77061.1"/>
    </source>
</evidence>
<accession>A0A4Y8AX35</accession>
<evidence type="ECO:0000259" key="1">
    <source>
        <dbReference type="Pfam" id="PF13407"/>
    </source>
</evidence>
<dbReference type="RefSeq" id="WP_134247069.1">
    <property type="nucleotide sequence ID" value="NZ_SNQI01000001.1"/>
</dbReference>
<protein>
    <submittedName>
        <fullName evidence="2">Sugar ABC transporter substrate-binding protein</fullName>
    </submittedName>
</protein>
<dbReference type="InterPro" id="IPR025997">
    <property type="entry name" value="SBP_2_dom"/>
</dbReference>
<dbReference type="InterPro" id="IPR028082">
    <property type="entry name" value="Peripla_BP_I"/>
</dbReference>
<gene>
    <name evidence="2" type="ORF">E2488_04240</name>
</gene>
<dbReference type="OrthoDB" id="628703at2"/>
<reference evidence="2 3" key="1">
    <citation type="journal article" date="2011" name="J. Microbiol.">
        <title>Gramella jeungdoensis sp. nov., isolated from a solar saltern in Korea.</title>
        <authorList>
            <person name="Joung Y."/>
            <person name="Kim H."/>
            <person name="Jang T."/>
            <person name="Ahn T.S."/>
            <person name="Joh K."/>
        </authorList>
    </citation>
    <scope>NUCLEOTIDE SEQUENCE [LARGE SCALE GENOMIC DNA]</scope>
    <source>
        <strain evidence="2 3">KCTC 23123</strain>
    </source>
</reference>
<proteinExistence type="predicted"/>
<keyword evidence="3" id="KW-1185">Reference proteome</keyword>
<dbReference type="EMBL" id="SNQI01000001">
    <property type="protein sequence ID" value="TEW77061.1"/>
    <property type="molecule type" value="Genomic_DNA"/>
</dbReference>
<dbReference type="AlphaFoldDB" id="A0A4Y8AX35"/>
<sequence>MNGFNNISFIGQDSYKSGYLSGKLMHLCTEKNATYLISDIESKLYNNNVIEVRIRGFNSYFDNNKIPFKSVSLNFEDLTNLELVKQQLKEVFENNNNITGVLVPSSRISSISSCIDSEKLKNLKLIGFVTTEQNIAYLKNDKITFLISQKSFNQGF</sequence>